<protein>
    <submittedName>
        <fullName evidence="1">Uncharacterized protein</fullName>
    </submittedName>
</protein>
<evidence type="ECO:0000313" key="2">
    <source>
        <dbReference type="Proteomes" id="UP001242811"/>
    </source>
</evidence>
<sequence>MSTARLMVTQSGGLERIYLDQPWSELKDSYKRQIQSALKTVLPGVDKTPERVKVSYEKSQSEPKGALGLYVRLDNDIIILRDGQVIRSIKLIKNEEIDEGVLKAAEGVFVGLEGIKQGTLVEPTQLLTENGKTVYTLVFGTGPNPVFVNVEKGTNKVTKVSAHELQDSPANYKEAFKKMKSYSEDQFAEKCSQTVQGAFEG</sequence>
<comment type="caution">
    <text evidence="1">The sequence shown here is derived from an EMBL/GenBank/DDBJ whole genome shotgun (WGS) entry which is preliminary data.</text>
</comment>
<name>A0ABU0L0Q0_9BACL</name>
<proteinExistence type="predicted"/>
<evidence type="ECO:0000313" key="1">
    <source>
        <dbReference type="EMBL" id="MDQ0495262.1"/>
    </source>
</evidence>
<reference evidence="1 2" key="1">
    <citation type="submission" date="2023-07" db="EMBL/GenBank/DDBJ databases">
        <title>Genomic Encyclopedia of Type Strains, Phase IV (KMG-IV): sequencing the most valuable type-strain genomes for metagenomic binning, comparative biology and taxonomic classification.</title>
        <authorList>
            <person name="Goeker M."/>
        </authorList>
    </citation>
    <scope>NUCLEOTIDE SEQUENCE [LARGE SCALE GENOMIC DNA]</scope>
    <source>
        <strain evidence="1 2">DSM 14914</strain>
    </source>
</reference>
<dbReference type="EMBL" id="JAUSWA010000020">
    <property type="protein sequence ID" value="MDQ0495262.1"/>
    <property type="molecule type" value="Genomic_DNA"/>
</dbReference>
<dbReference type="Proteomes" id="UP001242811">
    <property type="component" value="Unassembled WGS sequence"/>
</dbReference>
<gene>
    <name evidence="1" type="ORF">QOZ95_003440</name>
</gene>
<organism evidence="1 2">
    <name type="scientific">Paenibacillus brasilensis</name>
    <dbReference type="NCBI Taxonomy" id="128574"/>
    <lineage>
        <taxon>Bacteria</taxon>
        <taxon>Bacillati</taxon>
        <taxon>Bacillota</taxon>
        <taxon>Bacilli</taxon>
        <taxon>Bacillales</taxon>
        <taxon>Paenibacillaceae</taxon>
        <taxon>Paenibacillus</taxon>
    </lineage>
</organism>
<keyword evidence="2" id="KW-1185">Reference proteome</keyword>
<accession>A0ABU0L0Q0</accession>